<gene>
    <name evidence="11" type="ORF">FZEAL_2363</name>
</gene>
<comment type="similarity">
    <text evidence="2">Belongs to the SYS1 family.</text>
</comment>
<evidence type="ECO:0000256" key="3">
    <source>
        <dbReference type="ARBA" id="ARBA00022448"/>
    </source>
</evidence>
<feature type="transmembrane region" description="Helical" evidence="10">
    <location>
        <begin position="30"/>
        <end position="57"/>
    </location>
</feature>
<evidence type="ECO:0000256" key="5">
    <source>
        <dbReference type="ARBA" id="ARBA00022927"/>
    </source>
</evidence>
<dbReference type="Proteomes" id="UP000635477">
    <property type="component" value="Unassembled WGS sequence"/>
</dbReference>
<keyword evidence="7" id="KW-0333">Golgi apparatus</keyword>
<dbReference type="AlphaFoldDB" id="A0A8H4XMT3"/>
<dbReference type="GO" id="GO:0005802">
    <property type="term" value="C:trans-Golgi network"/>
    <property type="evidence" value="ECO:0007669"/>
    <property type="project" value="TreeGrafter"/>
</dbReference>
<feature type="transmembrane region" description="Helical" evidence="10">
    <location>
        <begin position="100"/>
        <end position="118"/>
    </location>
</feature>
<proteinExistence type="inferred from homology"/>
<feature type="region of interest" description="Disordered" evidence="9">
    <location>
        <begin position="168"/>
        <end position="214"/>
    </location>
</feature>
<evidence type="ECO:0000256" key="4">
    <source>
        <dbReference type="ARBA" id="ARBA00022692"/>
    </source>
</evidence>
<evidence type="ECO:0000256" key="1">
    <source>
        <dbReference type="ARBA" id="ARBA00004653"/>
    </source>
</evidence>
<evidence type="ECO:0000256" key="8">
    <source>
        <dbReference type="ARBA" id="ARBA00023136"/>
    </source>
</evidence>
<evidence type="ECO:0000256" key="10">
    <source>
        <dbReference type="SAM" id="Phobius"/>
    </source>
</evidence>
<feature type="transmembrane region" description="Helical" evidence="10">
    <location>
        <begin position="69"/>
        <end position="93"/>
    </location>
</feature>
<comment type="subcellular location">
    <subcellularLocation>
        <location evidence="1">Golgi apparatus membrane</location>
        <topology evidence="1">Multi-pass membrane protein</topology>
    </subcellularLocation>
</comment>
<evidence type="ECO:0000256" key="2">
    <source>
        <dbReference type="ARBA" id="ARBA00008160"/>
    </source>
</evidence>
<reference evidence="11" key="1">
    <citation type="journal article" date="2020" name="BMC Genomics">
        <title>Correction to: Identification and distribution of gene clusters required for synthesis of sphingolipid metabolism inhibitors in diverse species of the filamentous fungus Fusarium.</title>
        <authorList>
            <person name="Kim H.S."/>
            <person name="Lohmar J.M."/>
            <person name="Busman M."/>
            <person name="Brown D.W."/>
            <person name="Naumann T.A."/>
            <person name="Divon H.H."/>
            <person name="Lysoe E."/>
            <person name="Uhlig S."/>
            <person name="Proctor R.H."/>
        </authorList>
    </citation>
    <scope>NUCLEOTIDE SEQUENCE</scope>
    <source>
        <strain evidence="11">NRRL 22465</strain>
    </source>
</reference>
<dbReference type="GO" id="GO:0043001">
    <property type="term" value="P:Golgi to plasma membrane protein transport"/>
    <property type="evidence" value="ECO:0007669"/>
    <property type="project" value="TreeGrafter"/>
</dbReference>
<keyword evidence="12" id="KW-1185">Reference proteome</keyword>
<dbReference type="Pfam" id="PF09801">
    <property type="entry name" value="SYS1"/>
    <property type="match status" value="1"/>
</dbReference>
<dbReference type="InterPro" id="IPR019185">
    <property type="entry name" value="Integral_membrane_SYS1-rel"/>
</dbReference>
<dbReference type="PANTHER" id="PTHR12952:SF0">
    <property type="entry name" value="PROTEIN SYS1 HOMOLOG"/>
    <property type="match status" value="1"/>
</dbReference>
<evidence type="ECO:0000313" key="11">
    <source>
        <dbReference type="EMBL" id="KAF4981894.1"/>
    </source>
</evidence>
<organism evidence="11 12">
    <name type="scientific">Fusarium zealandicum</name>
    <dbReference type="NCBI Taxonomy" id="1053134"/>
    <lineage>
        <taxon>Eukaryota</taxon>
        <taxon>Fungi</taxon>
        <taxon>Dikarya</taxon>
        <taxon>Ascomycota</taxon>
        <taxon>Pezizomycotina</taxon>
        <taxon>Sordariomycetes</taxon>
        <taxon>Hypocreomycetidae</taxon>
        <taxon>Hypocreales</taxon>
        <taxon>Nectriaceae</taxon>
        <taxon>Fusarium</taxon>
        <taxon>Fusarium staphyleae species complex</taxon>
    </lineage>
</organism>
<reference evidence="11" key="2">
    <citation type="submission" date="2020-05" db="EMBL/GenBank/DDBJ databases">
        <authorList>
            <person name="Kim H.-S."/>
            <person name="Proctor R.H."/>
            <person name="Brown D.W."/>
        </authorList>
    </citation>
    <scope>NUCLEOTIDE SEQUENCE</scope>
    <source>
        <strain evidence="11">NRRL 22465</strain>
    </source>
</reference>
<protein>
    <recommendedName>
        <fullName evidence="13">Integral membrane protein</fullName>
    </recommendedName>
</protein>
<sequence length="214" mass="23064">MPRRRKPPRAGALAELAPLKIAGQIAILQVIYYFAAMVLLVFTALVAGTGFSFTLLFGWEGLRGDTTHGWLIAFVWLLDGGLCMSVAIVAIIARSKLVPDFALTVHFINLVVATLYSGRVPRYAMWWATMLVSSALSVAIGIWGCQYRELQPVFFGGRRILPATGGEPAVAAADEPGPAPHEGDEEMGFARGSGRGRGRDGAGEYEMAPMQPVR</sequence>
<keyword evidence="5" id="KW-0653">Protein transport</keyword>
<dbReference type="GO" id="GO:0000139">
    <property type="term" value="C:Golgi membrane"/>
    <property type="evidence" value="ECO:0007669"/>
    <property type="project" value="UniProtKB-SubCell"/>
</dbReference>
<evidence type="ECO:0000256" key="7">
    <source>
        <dbReference type="ARBA" id="ARBA00023034"/>
    </source>
</evidence>
<keyword evidence="6 10" id="KW-1133">Transmembrane helix</keyword>
<comment type="caution">
    <text evidence="11">The sequence shown here is derived from an EMBL/GenBank/DDBJ whole genome shotgun (WGS) entry which is preliminary data.</text>
</comment>
<evidence type="ECO:0000313" key="12">
    <source>
        <dbReference type="Proteomes" id="UP000635477"/>
    </source>
</evidence>
<keyword evidence="3" id="KW-0813">Transport</keyword>
<evidence type="ECO:0000256" key="9">
    <source>
        <dbReference type="SAM" id="MobiDB-lite"/>
    </source>
</evidence>
<evidence type="ECO:0000256" key="6">
    <source>
        <dbReference type="ARBA" id="ARBA00022989"/>
    </source>
</evidence>
<keyword evidence="4 10" id="KW-0812">Transmembrane</keyword>
<keyword evidence="8 10" id="KW-0472">Membrane</keyword>
<dbReference type="OrthoDB" id="542931at2759"/>
<evidence type="ECO:0008006" key="13">
    <source>
        <dbReference type="Google" id="ProtNLM"/>
    </source>
</evidence>
<dbReference type="PANTHER" id="PTHR12952">
    <property type="entry name" value="SYS1"/>
    <property type="match status" value="1"/>
</dbReference>
<dbReference type="GO" id="GO:0005829">
    <property type="term" value="C:cytosol"/>
    <property type="evidence" value="ECO:0007669"/>
    <property type="project" value="GOC"/>
</dbReference>
<name>A0A8H4XMT3_9HYPO</name>
<feature type="transmembrane region" description="Helical" evidence="10">
    <location>
        <begin position="124"/>
        <end position="145"/>
    </location>
</feature>
<dbReference type="EMBL" id="JABEYC010000145">
    <property type="protein sequence ID" value="KAF4981894.1"/>
    <property type="molecule type" value="Genomic_DNA"/>
</dbReference>
<accession>A0A8H4XMT3</accession>
<dbReference type="GO" id="GO:0006895">
    <property type="term" value="P:Golgi to endosome transport"/>
    <property type="evidence" value="ECO:0007669"/>
    <property type="project" value="TreeGrafter"/>
</dbReference>
<dbReference type="GO" id="GO:0034067">
    <property type="term" value="P:protein localization to Golgi apparatus"/>
    <property type="evidence" value="ECO:0007669"/>
    <property type="project" value="TreeGrafter"/>
</dbReference>